<feature type="compositionally biased region" description="Basic and acidic residues" evidence="1">
    <location>
        <begin position="102"/>
        <end position="116"/>
    </location>
</feature>
<protein>
    <submittedName>
        <fullName evidence="2">Uncharacterized protein</fullName>
    </submittedName>
</protein>
<keyword evidence="3" id="KW-1185">Reference proteome</keyword>
<feature type="region of interest" description="Disordered" evidence="1">
    <location>
        <begin position="93"/>
        <end position="116"/>
    </location>
</feature>
<sequence length="116" mass="13733">MAREKGEHSIKNGRIYESEQIINRTRGTFFPPVFEHQPRFRSIDAIPGEHHLRVKIYGPLQKDIWTPKKKELKKSNHVLGRGTSNCLICKRKRKEQKRKEKKLWGEGRGCKGRERE</sequence>
<evidence type="ECO:0000313" key="3">
    <source>
        <dbReference type="Proteomes" id="UP000499080"/>
    </source>
</evidence>
<comment type="caution">
    <text evidence="2">The sequence shown here is derived from an EMBL/GenBank/DDBJ whole genome shotgun (WGS) entry which is preliminary data.</text>
</comment>
<dbReference type="EMBL" id="BGPR01000039">
    <property type="protein sequence ID" value="GBL84773.1"/>
    <property type="molecule type" value="Genomic_DNA"/>
</dbReference>
<organism evidence="2 3">
    <name type="scientific">Araneus ventricosus</name>
    <name type="common">Orbweaver spider</name>
    <name type="synonym">Epeira ventricosa</name>
    <dbReference type="NCBI Taxonomy" id="182803"/>
    <lineage>
        <taxon>Eukaryota</taxon>
        <taxon>Metazoa</taxon>
        <taxon>Ecdysozoa</taxon>
        <taxon>Arthropoda</taxon>
        <taxon>Chelicerata</taxon>
        <taxon>Arachnida</taxon>
        <taxon>Araneae</taxon>
        <taxon>Araneomorphae</taxon>
        <taxon>Entelegynae</taxon>
        <taxon>Araneoidea</taxon>
        <taxon>Araneidae</taxon>
        <taxon>Araneus</taxon>
    </lineage>
</organism>
<dbReference type="Proteomes" id="UP000499080">
    <property type="component" value="Unassembled WGS sequence"/>
</dbReference>
<accession>A0A4Y2AYA1</accession>
<dbReference type="OrthoDB" id="10508575at2759"/>
<gene>
    <name evidence="2" type="ORF">AVEN_93815_1</name>
</gene>
<name>A0A4Y2AYA1_ARAVE</name>
<evidence type="ECO:0000313" key="2">
    <source>
        <dbReference type="EMBL" id="GBL84773.1"/>
    </source>
</evidence>
<dbReference type="AlphaFoldDB" id="A0A4Y2AYA1"/>
<evidence type="ECO:0000256" key="1">
    <source>
        <dbReference type="SAM" id="MobiDB-lite"/>
    </source>
</evidence>
<reference evidence="2 3" key="1">
    <citation type="journal article" date="2019" name="Sci. Rep.">
        <title>Orb-weaving spider Araneus ventricosus genome elucidates the spidroin gene catalogue.</title>
        <authorList>
            <person name="Kono N."/>
            <person name="Nakamura H."/>
            <person name="Ohtoshi R."/>
            <person name="Moran D.A.P."/>
            <person name="Shinohara A."/>
            <person name="Yoshida Y."/>
            <person name="Fujiwara M."/>
            <person name="Mori M."/>
            <person name="Tomita M."/>
            <person name="Arakawa K."/>
        </authorList>
    </citation>
    <scope>NUCLEOTIDE SEQUENCE [LARGE SCALE GENOMIC DNA]</scope>
</reference>
<proteinExistence type="predicted"/>